<keyword evidence="1" id="KW-0812">Transmembrane</keyword>
<evidence type="ECO:0000313" key="3">
    <source>
        <dbReference type="Proteomes" id="UP000429181"/>
    </source>
</evidence>
<reference evidence="2 3" key="1">
    <citation type="submission" date="2018-11" db="EMBL/GenBank/DDBJ databases">
        <title>Haplotype-resolved cattle genomes.</title>
        <authorList>
            <person name="Low W.Y."/>
            <person name="Tearle R."/>
            <person name="Bickhart D.M."/>
            <person name="Rosen B.D."/>
            <person name="Koren S."/>
            <person name="Rhie A."/>
            <person name="Hiendleder S."/>
            <person name="Phillippy A.M."/>
            <person name="Smith T.P.L."/>
            <person name="Williams J.L."/>
        </authorList>
    </citation>
    <scope>NUCLEOTIDE SEQUENCE [LARGE SCALE GENOMIC DNA]</scope>
</reference>
<evidence type="ECO:0000256" key="1">
    <source>
        <dbReference type="SAM" id="Phobius"/>
    </source>
</evidence>
<reference evidence="2" key="2">
    <citation type="submission" date="2025-08" db="UniProtKB">
        <authorList>
            <consortium name="Ensembl"/>
        </authorList>
    </citation>
    <scope>IDENTIFICATION</scope>
</reference>
<evidence type="ECO:0000313" key="2">
    <source>
        <dbReference type="Ensembl" id="ENSBIXP00005018825.1"/>
    </source>
</evidence>
<keyword evidence="1" id="KW-0472">Membrane</keyword>
<feature type="transmembrane region" description="Helical" evidence="1">
    <location>
        <begin position="252"/>
        <end position="279"/>
    </location>
</feature>
<name>A0A4W2GLF5_BOBOX</name>
<feature type="transmembrane region" description="Helical" evidence="1">
    <location>
        <begin position="159"/>
        <end position="182"/>
    </location>
</feature>
<accession>A0A4W2GLF5</accession>
<keyword evidence="1" id="KW-1133">Transmembrane helix</keyword>
<proteinExistence type="predicted"/>
<dbReference type="Proteomes" id="UP000429181">
    <property type="component" value="Chromosome 22"/>
</dbReference>
<organism evidence="2 3">
    <name type="scientific">Bos indicus x Bos taurus</name>
    <name type="common">Hybrid cattle</name>
    <dbReference type="NCBI Taxonomy" id="30522"/>
    <lineage>
        <taxon>Eukaryota</taxon>
        <taxon>Metazoa</taxon>
        <taxon>Chordata</taxon>
        <taxon>Craniata</taxon>
        <taxon>Vertebrata</taxon>
        <taxon>Euteleostomi</taxon>
        <taxon>Mammalia</taxon>
        <taxon>Eutheria</taxon>
        <taxon>Laurasiatheria</taxon>
        <taxon>Artiodactyla</taxon>
        <taxon>Ruminantia</taxon>
        <taxon>Pecora</taxon>
        <taxon>Bovidae</taxon>
        <taxon>Bovinae</taxon>
        <taxon>Bos</taxon>
    </lineage>
</organism>
<protein>
    <submittedName>
        <fullName evidence="2">Uncharacterized protein</fullName>
    </submittedName>
</protein>
<dbReference type="GeneTree" id="ENSGT01150000287069"/>
<feature type="transmembrane region" description="Helical" evidence="1">
    <location>
        <begin position="226"/>
        <end position="246"/>
    </location>
</feature>
<dbReference type="AlphaFoldDB" id="A0A4W2GLF5"/>
<feature type="transmembrane region" description="Helical" evidence="1">
    <location>
        <begin position="188"/>
        <end position="214"/>
    </location>
</feature>
<dbReference type="Ensembl" id="ENSBIXT00005031360.1">
    <property type="protein sequence ID" value="ENSBIXP00005018825.1"/>
    <property type="gene ID" value="ENSBIXG00005022114.1"/>
</dbReference>
<sequence length="355" mass="40361">MSGIRVKRFCRSQIYGGYLLKARPGILVLGTYLEWRVPSHLPVRLHSCGLRTHLRRTLLQGPCYSKCGPWTSSISITWELVRNEVSMNIGVHVSLSVLVSLVCMPSSGIAGSYGSSISSFLRNLHTVLHSGCTSLHSHQQCKRVPFSPHPLQHLLLVDFWIAAILTGVKWYLIVVLICISLIMSDVEHLFLCLLAICMSSLEKCLFSSLAHFLIGSFIFLELSCRSCLYIFEISCLSVASFAIIFSHSEGCLFTLLIVSFVVQKLLILIRSHLFIFAFISNILGGGSWKQPRCPSADEWIRKLWYIYTMEYYSAIKKNSFESVLMRWMKLEPIIQSEVNQKEKHQYSILMHIYGI</sequence>